<dbReference type="EMBL" id="JAPMXC010000014">
    <property type="protein sequence ID" value="MCY0389896.1"/>
    <property type="molecule type" value="Genomic_DNA"/>
</dbReference>
<sequence>MSIAQRFVASEGEVCPADNTTSLTCFSSAKTPELATDVANFKWLTLRAEHRAHHIAGISSRARAVLAALARTVDNARPADKIFAGRGLLQERAMIPERTFFRALTDLAGAGLIVRHKQWEVPGRAGWNRAYLTLTDVAIALLGFNDRAQHHATESRQAAAVNDSDSKILSSESAKVAGPIKRDLYPASQKRQPGELPKDLQRLRDLGFHEFLIFKLMREAREKGKRLSDVINASWQHVKTAARPICYVRALLRSATDFASLARCQQTKQSEAQTIQSEADELRQVMNAAAGQTYYDAAATRRIRVSSDAQTAEVQSLLEPILRVASGDWQRGFAQALRTRQWVHATQALNAAFRESLIGLNAVSEPARPMTVSTSRTAIAALRSMMRGPRIESLSAIAA</sequence>
<protein>
    <submittedName>
        <fullName evidence="1">Replication protein O</fullName>
    </submittedName>
</protein>
<gene>
    <name evidence="1" type="ORF">OVY01_22415</name>
</gene>
<proteinExistence type="predicted"/>
<organism evidence="1 2">
    <name type="scientific">Robbsia betulipollinis</name>
    <dbReference type="NCBI Taxonomy" id="2981849"/>
    <lineage>
        <taxon>Bacteria</taxon>
        <taxon>Pseudomonadati</taxon>
        <taxon>Pseudomonadota</taxon>
        <taxon>Betaproteobacteria</taxon>
        <taxon>Burkholderiales</taxon>
        <taxon>Burkholderiaceae</taxon>
        <taxon>Robbsia</taxon>
    </lineage>
</organism>
<evidence type="ECO:0000313" key="2">
    <source>
        <dbReference type="Proteomes" id="UP001082899"/>
    </source>
</evidence>
<comment type="caution">
    <text evidence="1">The sequence shown here is derived from an EMBL/GenBank/DDBJ whole genome shotgun (WGS) entry which is preliminary data.</text>
</comment>
<name>A0ABT3ZTJ9_9BURK</name>
<dbReference type="RefSeq" id="WP_267849850.1">
    <property type="nucleotide sequence ID" value="NZ_JAPMXC010000014.1"/>
</dbReference>
<evidence type="ECO:0000313" key="1">
    <source>
        <dbReference type="EMBL" id="MCY0389896.1"/>
    </source>
</evidence>
<accession>A0ABT3ZTJ9</accession>
<keyword evidence="2" id="KW-1185">Reference proteome</keyword>
<reference evidence="1" key="1">
    <citation type="submission" date="2022-11" db="EMBL/GenBank/DDBJ databases">
        <title>Robbsia betulipollinis sp. nov., isolated from pollen of birch (Betula pendula).</title>
        <authorList>
            <person name="Shi H."/>
            <person name="Ambika Manirajan B."/>
            <person name="Ratering S."/>
            <person name="Geissler-Plaum R."/>
            <person name="Schnell S."/>
        </authorList>
    </citation>
    <scope>NUCLEOTIDE SEQUENCE</scope>
    <source>
        <strain evidence="1">Bb-Pol-6</strain>
    </source>
</reference>
<dbReference type="Proteomes" id="UP001082899">
    <property type="component" value="Unassembled WGS sequence"/>
</dbReference>